<dbReference type="Proteomes" id="UP000284605">
    <property type="component" value="Unassembled WGS sequence"/>
</dbReference>
<dbReference type="Gene3D" id="3.10.20.30">
    <property type="match status" value="1"/>
</dbReference>
<evidence type="ECO:0000259" key="7">
    <source>
        <dbReference type="PROSITE" id="PS51085"/>
    </source>
</evidence>
<organism evidence="8 9">
    <name type="scientific">Oleomonas cavernae</name>
    <dbReference type="NCBI Taxonomy" id="2320859"/>
    <lineage>
        <taxon>Bacteria</taxon>
        <taxon>Pseudomonadati</taxon>
        <taxon>Pseudomonadota</taxon>
        <taxon>Alphaproteobacteria</taxon>
        <taxon>Acetobacterales</taxon>
        <taxon>Acetobacteraceae</taxon>
        <taxon>Oleomonas</taxon>
    </lineage>
</organism>
<dbReference type="SUPFAM" id="SSF54292">
    <property type="entry name" value="2Fe-2S ferredoxin-like"/>
    <property type="match status" value="1"/>
</dbReference>
<evidence type="ECO:0000256" key="1">
    <source>
        <dbReference type="ARBA" id="ARBA00010914"/>
    </source>
</evidence>
<evidence type="ECO:0000256" key="2">
    <source>
        <dbReference type="ARBA" id="ARBA00022714"/>
    </source>
</evidence>
<evidence type="ECO:0000256" key="4">
    <source>
        <dbReference type="ARBA" id="ARBA00023004"/>
    </source>
</evidence>
<dbReference type="CDD" id="cd00207">
    <property type="entry name" value="fer2"/>
    <property type="match status" value="1"/>
</dbReference>
<keyword evidence="3" id="KW-0479">Metal-binding</keyword>
<dbReference type="Pfam" id="PF00111">
    <property type="entry name" value="Fer2"/>
    <property type="match status" value="1"/>
</dbReference>
<keyword evidence="2" id="KW-0001">2Fe-2S</keyword>
<dbReference type="OrthoDB" id="9799640at2"/>
<dbReference type="PANTHER" id="PTHR23426">
    <property type="entry name" value="FERREDOXIN/ADRENODOXIN"/>
    <property type="match status" value="1"/>
</dbReference>
<dbReference type="RefSeq" id="WP_119782123.1">
    <property type="nucleotide sequence ID" value="NZ_QYUK01000011.1"/>
</dbReference>
<dbReference type="InterPro" id="IPR001041">
    <property type="entry name" value="2Fe-2S_ferredoxin-type"/>
</dbReference>
<keyword evidence="4" id="KW-0408">Iron</keyword>
<evidence type="ECO:0000256" key="6">
    <source>
        <dbReference type="ARBA" id="ARBA00034078"/>
    </source>
</evidence>
<accession>A0A418WIK5</accession>
<feature type="domain" description="2Fe-2S ferredoxin-type" evidence="7">
    <location>
        <begin position="15"/>
        <end position="116"/>
    </location>
</feature>
<evidence type="ECO:0000256" key="3">
    <source>
        <dbReference type="ARBA" id="ARBA00022723"/>
    </source>
</evidence>
<comment type="caution">
    <text evidence="8">The sequence shown here is derived from an EMBL/GenBank/DDBJ whole genome shotgun (WGS) entry which is preliminary data.</text>
</comment>
<dbReference type="AlphaFoldDB" id="A0A418WIK5"/>
<dbReference type="GO" id="GO:0046872">
    <property type="term" value="F:metal ion binding"/>
    <property type="evidence" value="ECO:0007669"/>
    <property type="project" value="UniProtKB-KW"/>
</dbReference>
<dbReference type="PANTHER" id="PTHR23426:SF65">
    <property type="entry name" value="FERREDOXIN-2, MITOCHONDRIAL"/>
    <property type="match status" value="1"/>
</dbReference>
<dbReference type="InterPro" id="IPR012675">
    <property type="entry name" value="Beta-grasp_dom_sf"/>
</dbReference>
<dbReference type="GO" id="GO:0051537">
    <property type="term" value="F:2 iron, 2 sulfur cluster binding"/>
    <property type="evidence" value="ECO:0007669"/>
    <property type="project" value="UniProtKB-KW"/>
</dbReference>
<keyword evidence="5" id="KW-0411">Iron-sulfur</keyword>
<gene>
    <name evidence="8" type="ORF">D3874_04560</name>
</gene>
<reference evidence="8 9" key="1">
    <citation type="submission" date="2018-09" db="EMBL/GenBank/DDBJ databases">
        <authorList>
            <person name="Zhu H."/>
        </authorList>
    </citation>
    <scope>NUCLEOTIDE SEQUENCE [LARGE SCALE GENOMIC DNA]</scope>
    <source>
        <strain evidence="8 9">K1W22B-8</strain>
    </source>
</reference>
<protein>
    <recommendedName>
        <fullName evidence="7">2Fe-2S ferredoxin-type domain-containing protein</fullName>
    </recommendedName>
</protein>
<name>A0A418WIK5_9PROT</name>
<dbReference type="InterPro" id="IPR036010">
    <property type="entry name" value="2Fe-2S_ferredoxin-like_sf"/>
</dbReference>
<evidence type="ECO:0000313" key="9">
    <source>
        <dbReference type="Proteomes" id="UP000284605"/>
    </source>
</evidence>
<dbReference type="InterPro" id="IPR001055">
    <property type="entry name" value="Adrenodoxin-like"/>
</dbReference>
<proteinExistence type="inferred from homology"/>
<dbReference type="GO" id="GO:0009055">
    <property type="term" value="F:electron transfer activity"/>
    <property type="evidence" value="ECO:0007669"/>
    <property type="project" value="TreeGrafter"/>
</dbReference>
<evidence type="ECO:0000256" key="5">
    <source>
        <dbReference type="ARBA" id="ARBA00023014"/>
    </source>
</evidence>
<sequence length="116" mass="12006">MTATDKDTAGEAGAVRITFVLNDGTRRSVTGRPCQSLMQLAKSNGIPGIEGDCGGNCVCGTCLVSHLSDLPLPPVQTVESEMLVFLASGDASARLACQIPVDERFDGLVVKVAGLI</sequence>
<comment type="similarity">
    <text evidence="1">Belongs to the adrenodoxin/putidaredoxin family.</text>
</comment>
<dbReference type="GO" id="GO:0140647">
    <property type="term" value="P:P450-containing electron transport chain"/>
    <property type="evidence" value="ECO:0007669"/>
    <property type="project" value="InterPro"/>
</dbReference>
<keyword evidence="9" id="KW-1185">Reference proteome</keyword>
<dbReference type="PROSITE" id="PS51085">
    <property type="entry name" value="2FE2S_FER_2"/>
    <property type="match status" value="1"/>
</dbReference>
<comment type="cofactor">
    <cofactor evidence="6">
        <name>[2Fe-2S] cluster</name>
        <dbReference type="ChEBI" id="CHEBI:190135"/>
    </cofactor>
</comment>
<evidence type="ECO:0000313" key="8">
    <source>
        <dbReference type="EMBL" id="RJF89853.1"/>
    </source>
</evidence>
<dbReference type="EMBL" id="QYUK01000011">
    <property type="protein sequence ID" value="RJF89853.1"/>
    <property type="molecule type" value="Genomic_DNA"/>
</dbReference>